<dbReference type="Proteomes" id="UP001341840">
    <property type="component" value="Unassembled WGS sequence"/>
</dbReference>
<proteinExistence type="predicted"/>
<dbReference type="EMBL" id="JASCZI010212979">
    <property type="protein sequence ID" value="MED6200650.1"/>
    <property type="molecule type" value="Genomic_DNA"/>
</dbReference>
<gene>
    <name evidence="2" type="ORF">PIB30_087288</name>
</gene>
<keyword evidence="3" id="KW-1185">Reference proteome</keyword>
<organism evidence="2 3">
    <name type="scientific">Stylosanthes scabra</name>
    <dbReference type="NCBI Taxonomy" id="79078"/>
    <lineage>
        <taxon>Eukaryota</taxon>
        <taxon>Viridiplantae</taxon>
        <taxon>Streptophyta</taxon>
        <taxon>Embryophyta</taxon>
        <taxon>Tracheophyta</taxon>
        <taxon>Spermatophyta</taxon>
        <taxon>Magnoliopsida</taxon>
        <taxon>eudicotyledons</taxon>
        <taxon>Gunneridae</taxon>
        <taxon>Pentapetalae</taxon>
        <taxon>rosids</taxon>
        <taxon>fabids</taxon>
        <taxon>Fabales</taxon>
        <taxon>Fabaceae</taxon>
        <taxon>Papilionoideae</taxon>
        <taxon>50 kb inversion clade</taxon>
        <taxon>dalbergioids sensu lato</taxon>
        <taxon>Dalbergieae</taxon>
        <taxon>Pterocarpus clade</taxon>
        <taxon>Stylosanthes</taxon>
    </lineage>
</organism>
<evidence type="ECO:0000313" key="2">
    <source>
        <dbReference type="EMBL" id="MED6200650.1"/>
    </source>
</evidence>
<feature type="non-terminal residue" evidence="2">
    <location>
        <position position="83"/>
    </location>
</feature>
<sequence>MARTREARAKNPRQARQATPPQQQPQFQHQQDFSSGFYTLFDTSMSQVYRRLDQQQEENRRSFEAGCSDFSTLDLGKYTESYQ</sequence>
<evidence type="ECO:0000313" key="3">
    <source>
        <dbReference type="Proteomes" id="UP001341840"/>
    </source>
</evidence>
<reference evidence="2 3" key="1">
    <citation type="journal article" date="2023" name="Plants (Basel)">
        <title>Bridging the Gap: Combining Genomics and Transcriptomics Approaches to Understand Stylosanthes scabra, an Orphan Legume from the Brazilian Caatinga.</title>
        <authorList>
            <person name="Ferreira-Neto J.R.C."/>
            <person name="da Silva M.D."/>
            <person name="Binneck E."/>
            <person name="de Melo N.F."/>
            <person name="da Silva R.H."/>
            <person name="de Melo A.L.T.M."/>
            <person name="Pandolfi V."/>
            <person name="Bustamante F.O."/>
            <person name="Brasileiro-Vidal A.C."/>
            <person name="Benko-Iseppon A.M."/>
        </authorList>
    </citation>
    <scope>NUCLEOTIDE SEQUENCE [LARGE SCALE GENOMIC DNA]</scope>
    <source>
        <tissue evidence="2">Leaves</tissue>
    </source>
</reference>
<feature type="region of interest" description="Disordered" evidence="1">
    <location>
        <begin position="1"/>
        <end position="33"/>
    </location>
</feature>
<name>A0ABU6XR71_9FABA</name>
<protein>
    <submittedName>
        <fullName evidence="2">Uncharacterized protein</fullName>
    </submittedName>
</protein>
<accession>A0ABU6XR71</accession>
<feature type="compositionally biased region" description="Low complexity" evidence="1">
    <location>
        <begin position="12"/>
        <end position="31"/>
    </location>
</feature>
<evidence type="ECO:0000256" key="1">
    <source>
        <dbReference type="SAM" id="MobiDB-lite"/>
    </source>
</evidence>
<comment type="caution">
    <text evidence="2">The sequence shown here is derived from an EMBL/GenBank/DDBJ whole genome shotgun (WGS) entry which is preliminary data.</text>
</comment>